<evidence type="ECO:0000256" key="6">
    <source>
        <dbReference type="ARBA" id="ARBA00022692"/>
    </source>
</evidence>
<dbReference type="GO" id="GO:0048738">
    <property type="term" value="P:cardiac muscle tissue development"/>
    <property type="evidence" value="ECO:0007669"/>
    <property type="project" value="TreeGrafter"/>
</dbReference>
<keyword evidence="10" id="KW-1015">Disulfide bond</keyword>
<protein>
    <recommendedName>
        <fullName evidence="16">Delta-sarcoglycan</fullName>
    </recommendedName>
</protein>
<accession>A0A8C7ZXY9</accession>
<evidence type="ECO:0008006" key="16">
    <source>
        <dbReference type="Google" id="ProtNLM"/>
    </source>
</evidence>
<organism evidence="14 15">
    <name type="scientific">Oryzias sinensis</name>
    <name type="common">Chinese medaka</name>
    <dbReference type="NCBI Taxonomy" id="183150"/>
    <lineage>
        <taxon>Eukaryota</taxon>
        <taxon>Metazoa</taxon>
        <taxon>Chordata</taxon>
        <taxon>Craniata</taxon>
        <taxon>Vertebrata</taxon>
        <taxon>Euteleostomi</taxon>
        <taxon>Actinopterygii</taxon>
        <taxon>Neopterygii</taxon>
        <taxon>Teleostei</taxon>
        <taxon>Neoteleostei</taxon>
        <taxon>Acanthomorphata</taxon>
        <taxon>Ovalentaria</taxon>
        <taxon>Atherinomorphae</taxon>
        <taxon>Beloniformes</taxon>
        <taxon>Adrianichthyidae</taxon>
        <taxon>Oryziinae</taxon>
        <taxon>Oryzias</taxon>
    </lineage>
</organism>
<evidence type="ECO:0000313" key="15">
    <source>
        <dbReference type="Proteomes" id="UP000694383"/>
    </source>
</evidence>
<dbReference type="InterPro" id="IPR039972">
    <property type="entry name" value="Sarcoglycan_gamma/delta/zeta"/>
</dbReference>
<evidence type="ECO:0000256" key="8">
    <source>
        <dbReference type="ARBA" id="ARBA00022989"/>
    </source>
</evidence>
<dbReference type="GO" id="GO:0005856">
    <property type="term" value="C:cytoskeleton"/>
    <property type="evidence" value="ECO:0007669"/>
    <property type="project" value="UniProtKB-SubCell"/>
</dbReference>
<dbReference type="Ensembl" id="ENSOSIT00000052317.1">
    <property type="protein sequence ID" value="ENSOSIP00000049803.1"/>
    <property type="gene ID" value="ENSOSIG00000023288.1"/>
</dbReference>
<dbReference type="Proteomes" id="UP000694383">
    <property type="component" value="Unplaced"/>
</dbReference>
<evidence type="ECO:0000256" key="7">
    <source>
        <dbReference type="ARBA" id="ARBA00022968"/>
    </source>
</evidence>
<comment type="similarity">
    <text evidence="3">Belongs to the sarcoglycan beta/delta/gamma/zeta family.</text>
</comment>
<keyword evidence="15" id="KW-1185">Reference proteome</keyword>
<dbReference type="Pfam" id="PF04790">
    <property type="entry name" value="Sarcoglycan_1"/>
    <property type="match status" value="1"/>
</dbReference>
<evidence type="ECO:0000256" key="5">
    <source>
        <dbReference type="ARBA" id="ARBA00022490"/>
    </source>
</evidence>
<keyword evidence="9 13" id="KW-0472">Membrane</keyword>
<evidence type="ECO:0000256" key="4">
    <source>
        <dbReference type="ARBA" id="ARBA00022475"/>
    </source>
</evidence>
<comment type="subcellular location">
    <subcellularLocation>
        <location evidence="2">Cell membrane</location>
        <location evidence="2">Sarcolemma</location>
        <topology evidence="2">Single-pass type II membrane protein</topology>
    </subcellularLocation>
    <subcellularLocation>
        <location evidence="1">Cytoplasm</location>
        <location evidence="1">Cytoskeleton</location>
    </subcellularLocation>
</comment>
<evidence type="ECO:0000256" key="13">
    <source>
        <dbReference type="SAM" id="Phobius"/>
    </source>
</evidence>
<evidence type="ECO:0000256" key="9">
    <source>
        <dbReference type="ARBA" id="ARBA00023136"/>
    </source>
</evidence>
<keyword evidence="5" id="KW-0963">Cytoplasm</keyword>
<keyword evidence="4" id="KW-1003">Cell membrane</keyword>
<evidence type="ECO:0000256" key="1">
    <source>
        <dbReference type="ARBA" id="ARBA00004245"/>
    </source>
</evidence>
<dbReference type="InterPro" id="IPR006875">
    <property type="entry name" value="Sarcoglycan"/>
</dbReference>
<dbReference type="GO" id="GO:0016012">
    <property type="term" value="C:sarcoglycan complex"/>
    <property type="evidence" value="ECO:0007669"/>
    <property type="project" value="InterPro"/>
</dbReference>
<dbReference type="PANTHER" id="PTHR12939:SF6">
    <property type="entry name" value="DELTA-SARCOGLYCAN"/>
    <property type="match status" value="1"/>
</dbReference>
<evidence type="ECO:0000256" key="3">
    <source>
        <dbReference type="ARBA" id="ARBA00007574"/>
    </source>
</evidence>
<keyword evidence="6 13" id="KW-0812">Transmembrane</keyword>
<dbReference type="GO" id="GO:0042383">
    <property type="term" value="C:sarcolemma"/>
    <property type="evidence" value="ECO:0007669"/>
    <property type="project" value="UniProtKB-SubCell"/>
</dbReference>
<keyword evidence="7" id="KW-0735">Signal-anchor</keyword>
<keyword evidence="8 13" id="KW-1133">Transmembrane helix</keyword>
<name>A0A8C7ZXY9_9TELE</name>
<keyword evidence="12" id="KW-0206">Cytoskeleton</keyword>
<proteinExistence type="inferred from homology"/>
<evidence type="ECO:0000256" key="12">
    <source>
        <dbReference type="ARBA" id="ARBA00023212"/>
    </source>
</evidence>
<keyword evidence="11" id="KW-0325">Glycoprotein</keyword>
<evidence type="ECO:0000313" key="14">
    <source>
        <dbReference type="Ensembl" id="ENSOSIP00000049803.1"/>
    </source>
</evidence>
<dbReference type="PANTHER" id="PTHR12939">
    <property type="entry name" value="SARCOGLYCAN"/>
    <property type="match status" value="1"/>
</dbReference>
<reference evidence="14" key="1">
    <citation type="submission" date="2025-08" db="UniProtKB">
        <authorList>
            <consortium name="Ensembl"/>
        </authorList>
    </citation>
    <scope>IDENTIFICATION</scope>
</reference>
<sequence>MTQEACPHRSHVQSSEKPHVYKVGIHGWRKRCLYFFVLLLMFLILINLALTIWILKVMKFTIVSLPLPFGSVWSRRCMAFSAAPECVPGPIRECC</sequence>
<reference evidence="14" key="2">
    <citation type="submission" date="2025-09" db="UniProtKB">
        <authorList>
            <consortium name="Ensembl"/>
        </authorList>
    </citation>
    <scope>IDENTIFICATION</scope>
</reference>
<dbReference type="GeneTree" id="ENSGT00940000158509"/>
<evidence type="ECO:0000256" key="10">
    <source>
        <dbReference type="ARBA" id="ARBA00023157"/>
    </source>
</evidence>
<dbReference type="AlphaFoldDB" id="A0A8C7ZXY9"/>
<feature type="transmembrane region" description="Helical" evidence="13">
    <location>
        <begin position="32"/>
        <end position="55"/>
    </location>
</feature>
<evidence type="ECO:0000256" key="2">
    <source>
        <dbReference type="ARBA" id="ARBA00004274"/>
    </source>
</evidence>
<dbReference type="GO" id="GO:0060047">
    <property type="term" value="P:heart contraction"/>
    <property type="evidence" value="ECO:0007669"/>
    <property type="project" value="TreeGrafter"/>
</dbReference>
<evidence type="ECO:0000256" key="11">
    <source>
        <dbReference type="ARBA" id="ARBA00023180"/>
    </source>
</evidence>